<evidence type="ECO:0008006" key="4">
    <source>
        <dbReference type="Google" id="ProtNLM"/>
    </source>
</evidence>
<comment type="caution">
    <text evidence="2">The sequence shown here is derived from an EMBL/GenBank/DDBJ whole genome shotgun (WGS) entry which is preliminary data.</text>
</comment>
<sequence>MQARLKFLAGATLLACGAAQAADINAVGSLTQSQFRLLSEDLGSAIAYKAMTPAEGLGLIGFDIGVGVTGTKLENVSALIAAAGGSDVPSTLPLVSVRAVKGLPFGVDVGVALGSVPGSNVRTRGGELRWAFVGGGMLTPAIAVRAAINNLAGVDSLKVDTTSLDVSISKGFVMFTPYAGVGTVKVKTSAPGTTLAGESFNQKKIFAGVNVNLGLVNLALETDKTGEATSYGAKVGLRF</sequence>
<keyword evidence="3" id="KW-1185">Reference proteome</keyword>
<proteinExistence type="predicted"/>
<dbReference type="EMBL" id="SGWV01000007">
    <property type="protein sequence ID" value="RZS58035.1"/>
    <property type="molecule type" value="Genomic_DNA"/>
</dbReference>
<evidence type="ECO:0000313" key="3">
    <source>
        <dbReference type="Proteomes" id="UP000293433"/>
    </source>
</evidence>
<dbReference type="RefSeq" id="WP_130480231.1">
    <property type="nucleotide sequence ID" value="NZ_SGWV01000007.1"/>
</dbReference>
<dbReference type="Proteomes" id="UP000293433">
    <property type="component" value="Unassembled WGS sequence"/>
</dbReference>
<feature type="chain" id="PRO_5020735822" description="Outer membrane protein with beta-barrel domain" evidence="1">
    <location>
        <begin position="22"/>
        <end position="239"/>
    </location>
</feature>
<name>A0A4Q7LSZ3_9BURK</name>
<reference evidence="2 3" key="1">
    <citation type="submission" date="2019-02" db="EMBL/GenBank/DDBJ databases">
        <title>Genomic Encyclopedia of Type Strains, Phase IV (KMG-IV): sequencing the most valuable type-strain genomes for metagenomic binning, comparative biology and taxonomic classification.</title>
        <authorList>
            <person name="Goeker M."/>
        </authorList>
    </citation>
    <scope>NUCLEOTIDE SEQUENCE [LARGE SCALE GENOMIC DNA]</scope>
    <source>
        <strain evidence="2 3">DSM 10617</strain>
    </source>
</reference>
<accession>A0A4Q7LSZ3</accession>
<organism evidence="2 3">
    <name type="scientific">Sphaerotilus mobilis</name>
    <dbReference type="NCBI Taxonomy" id="47994"/>
    <lineage>
        <taxon>Bacteria</taxon>
        <taxon>Pseudomonadati</taxon>
        <taxon>Pseudomonadota</taxon>
        <taxon>Betaproteobacteria</taxon>
        <taxon>Burkholderiales</taxon>
        <taxon>Sphaerotilaceae</taxon>
        <taxon>Sphaerotilus</taxon>
    </lineage>
</organism>
<feature type="signal peptide" evidence="1">
    <location>
        <begin position="1"/>
        <end position="21"/>
    </location>
</feature>
<keyword evidence="1" id="KW-0732">Signal</keyword>
<dbReference type="OrthoDB" id="5801242at2"/>
<evidence type="ECO:0000313" key="2">
    <source>
        <dbReference type="EMBL" id="RZS58035.1"/>
    </source>
</evidence>
<dbReference type="AlphaFoldDB" id="A0A4Q7LSZ3"/>
<gene>
    <name evidence="2" type="ORF">EV685_0312</name>
</gene>
<protein>
    <recommendedName>
        <fullName evidence="4">Outer membrane protein with beta-barrel domain</fullName>
    </recommendedName>
</protein>
<evidence type="ECO:0000256" key="1">
    <source>
        <dbReference type="SAM" id="SignalP"/>
    </source>
</evidence>